<organism evidence="2 3">
    <name type="scientific">Thalassiosira oceanica</name>
    <name type="common">Marine diatom</name>
    <dbReference type="NCBI Taxonomy" id="159749"/>
    <lineage>
        <taxon>Eukaryota</taxon>
        <taxon>Sar</taxon>
        <taxon>Stramenopiles</taxon>
        <taxon>Ochrophyta</taxon>
        <taxon>Bacillariophyta</taxon>
        <taxon>Coscinodiscophyceae</taxon>
        <taxon>Thalassiosirophycidae</taxon>
        <taxon>Thalassiosirales</taxon>
        <taxon>Thalassiosiraceae</taxon>
        <taxon>Thalassiosira</taxon>
    </lineage>
</organism>
<protein>
    <submittedName>
        <fullName evidence="2">Uncharacterized protein</fullName>
    </submittedName>
</protein>
<feature type="region of interest" description="Disordered" evidence="1">
    <location>
        <begin position="33"/>
        <end position="57"/>
    </location>
</feature>
<proteinExistence type="predicted"/>
<sequence>NRCDFTEEDILDLFEFTGGFSVMPDDEDFEEYEYGQDSADEDYDSFDEDYDSFDEEY</sequence>
<gene>
    <name evidence="2" type="ORF">THAOC_05857</name>
</gene>
<reference evidence="2 3" key="1">
    <citation type="journal article" date="2012" name="Genome Biol.">
        <title>Genome and low-iron response of an oceanic diatom adapted to chronic iron limitation.</title>
        <authorList>
            <person name="Lommer M."/>
            <person name="Specht M."/>
            <person name="Roy A.S."/>
            <person name="Kraemer L."/>
            <person name="Andreson R."/>
            <person name="Gutowska M.A."/>
            <person name="Wolf J."/>
            <person name="Bergner S.V."/>
            <person name="Schilhabel M.B."/>
            <person name="Klostermeier U.C."/>
            <person name="Beiko R.G."/>
            <person name="Rosenstiel P."/>
            <person name="Hippler M."/>
            <person name="Laroche J."/>
        </authorList>
    </citation>
    <scope>NUCLEOTIDE SEQUENCE [LARGE SCALE GENOMIC DNA]</scope>
    <source>
        <strain evidence="2 3">CCMP1005</strain>
    </source>
</reference>
<accession>K0T4J1</accession>
<dbReference type="EMBL" id="AGNL01005606">
    <property type="protein sequence ID" value="EJK72595.1"/>
    <property type="molecule type" value="Genomic_DNA"/>
</dbReference>
<name>K0T4J1_THAOC</name>
<comment type="caution">
    <text evidence="2">The sequence shown here is derived from an EMBL/GenBank/DDBJ whole genome shotgun (WGS) entry which is preliminary data.</text>
</comment>
<feature type="non-terminal residue" evidence="2">
    <location>
        <position position="1"/>
    </location>
</feature>
<evidence type="ECO:0000313" key="2">
    <source>
        <dbReference type="EMBL" id="EJK72595.1"/>
    </source>
</evidence>
<dbReference type="AlphaFoldDB" id="K0T4J1"/>
<dbReference type="Proteomes" id="UP000266841">
    <property type="component" value="Unassembled WGS sequence"/>
</dbReference>
<keyword evidence="3" id="KW-1185">Reference proteome</keyword>
<evidence type="ECO:0000256" key="1">
    <source>
        <dbReference type="SAM" id="MobiDB-lite"/>
    </source>
</evidence>
<evidence type="ECO:0000313" key="3">
    <source>
        <dbReference type="Proteomes" id="UP000266841"/>
    </source>
</evidence>